<evidence type="ECO:0000256" key="3">
    <source>
        <dbReference type="ARBA" id="ARBA00010008"/>
    </source>
</evidence>
<proteinExistence type="inferred from homology"/>
<protein>
    <recommendedName>
        <fullName evidence="9">8-amino-7-oxononanoate synthase</fullName>
        <shortName evidence="9">AONS</shortName>
        <ecNumber evidence="9">2.3.1.47</ecNumber>
    </recommendedName>
    <alternativeName>
        <fullName evidence="9">7-keto-8-amino-pelargonic acid synthase</fullName>
        <shortName evidence="9">7-KAP synthase</shortName>
        <shortName evidence="9">KAPA synthase</shortName>
    </alternativeName>
    <alternativeName>
        <fullName evidence="9">8-amino-7-ketopelargonate synthase</fullName>
    </alternativeName>
</protein>
<dbReference type="Proteomes" id="UP000295341">
    <property type="component" value="Unassembled WGS sequence"/>
</dbReference>
<keyword evidence="12" id="KW-1185">Reference proteome</keyword>
<feature type="binding site" evidence="9">
    <location>
        <position position="187"/>
    </location>
    <ligand>
        <name>pyridoxal 5'-phosphate</name>
        <dbReference type="ChEBI" id="CHEBI:597326"/>
    </ligand>
</feature>
<feature type="binding site" evidence="9">
    <location>
        <position position="25"/>
    </location>
    <ligand>
        <name>substrate</name>
    </ligand>
</feature>
<dbReference type="Pfam" id="PF00155">
    <property type="entry name" value="Aminotran_1_2"/>
    <property type="match status" value="1"/>
</dbReference>
<dbReference type="CDD" id="cd06454">
    <property type="entry name" value="KBL_like"/>
    <property type="match status" value="1"/>
</dbReference>
<dbReference type="InterPro" id="IPR015422">
    <property type="entry name" value="PyrdxlP-dep_Trfase_small"/>
</dbReference>
<dbReference type="PANTHER" id="PTHR13693">
    <property type="entry name" value="CLASS II AMINOTRANSFERASE/8-AMINO-7-OXONONANOATE SYNTHASE"/>
    <property type="match status" value="1"/>
</dbReference>
<evidence type="ECO:0000313" key="12">
    <source>
        <dbReference type="Proteomes" id="UP000295341"/>
    </source>
</evidence>
<keyword evidence="5 9" id="KW-0808">Transferase</keyword>
<comment type="catalytic activity">
    <reaction evidence="8 9">
        <text>6-carboxyhexanoyl-[ACP] + L-alanine + H(+) = (8S)-8-amino-7-oxononanoate + holo-[ACP] + CO2</text>
        <dbReference type="Rhea" id="RHEA:42288"/>
        <dbReference type="Rhea" id="RHEA-COMP:9685"/>
        <dbReference type="Rhea" id="RHEA-COMP:9955"/>
        <dbReference type="ChEBI" id="CHEBI:15378"/>
        <dbReference type="ChEBI" id="CHEBI:16526"/>
        <dbReference type="ChEBI" id="CHEBI:57972"/>
        <dbReference type="ChEBI" id="CHEBI:64479"/>
        <dbReference type="ChEBI" id="CHEBI:78846"/>
        <dbReference type="ChEBI" id="CHEBI:149468"/>
        <dbReference type="EC" id="2.3.1.47"/>
    </reaction>
</comment>
<dbReference type="SUPFAM" id="SSF53383">
    <property type="entry name" value="PLP-dependent transferases"/>
    <property type="match status" value="1"/>
</dbReference>
<dbReference type="RefSeq" id="WP_246051735.1">
    <property type="nucleotide sequence ID" value="NZ_MWIN01000013.1"/>
</dbReference>
<comment type="caution">
    <text evidence="9">Lacks conserved residue(s) required for the propagation of feature annotation.</text>
</comment>
<sequence length="413" mass="43792">MSIDSPLDQRLRAELERLRAADLYRMRRVVDGVHGVRLRVEGRDCLNFCSNDYLGLAGDERVAEAARRALTGSGTGSGASALITGYNVEHRRLEEALAEFTGYPRVLLFTSGWAANCGVLRGLLSRQDTLIADELNHASLIDGGRLSGATYRRVAHADGAGFRTALSAAKNPDGQTLTLAVTDSVFSMDGDLAPLPQIAALCREHGAALMTDDAHGFGVLGDRGRGGNELLGTRPDIYVATMGKSLGTAGAFVAGSETLIEYLIQRARSFVFSTAPPPAIAAAAREALRIIQAEPERRARLQLNIARFVRGATQLGIRLGPPEGSPASPVTSGHEFSLVPIQPLVIGDAARTMAVSRALFERGFWVAGIRPPTVPAGTSRLRITLSATHEAAHVDALLDAMRACGLGSRPLAA</sequence>
<dbReference type="EC" id="2.3.1.47" evidence="9"/>
<dbReference type="InterPro" id="IPR015424">
    <property type="entry name" value="PyrdxlP-dep_Trfase"/>
</dbReference>
<keyword evidence="6 9" id="KW-0093">Biotin biosynthesis</keyword>
<dbReference type="UniPathway" id="UPA00078"/>
<comment type="similarity">
    <text evidence="3 9">Belongs to the class-II pyridoxal-phosphate-dependent aminotransferase family. BioF subfamily.</text>
</comment>
<feature type="binding site" evidence="9">
    <location>
        <position position="373"/>
    </location>
    <ligand>
        <name>substrate</name>
    </ligand>
</feature>
<dbReference type="AlphaFoldDB" id="A0A4R7NWY2"/>
<feature type="modified residue" description="N6-(pyridoxal phosphate)lysine" evidence="9">
    <location>
        <position position="244"/>
    </location>
</feature>
<comment type="cofactor">
    <cofactor evidence="1 9">
        <name>pyridoxal 5'-phosphate</name>
        <dbReference type="ChEBI" id="CHEBI:597326"/>
    </cofactor>
</comment>
<evidence type="ECO:0000256" key="2">
    <source>
        <dbReference type="ARBA" id="ARBA00004746"/>
    </source>
</evidence>
<dbReference type="InterPro" id="IPR022834">
    <property type="entry name" value="AONS_Proteobacteria"/>
</dbReference>
<dbReference type="Gene3D" id="3.90.1150.10">
    <property type="entry name" value="Aspartate Aminotransferase, domain 1"/>
    <property type="match status" value="1"/>
</dbReference>
<dbReference type="GO" id="GO:0030170">
    <property type="term" value="F:pyridoxal phosphate binding"/>
    <property type="evidence" value="ECO:0007669"/>
    <property type="project" value="UniProtKB-UniRule"/>
</dbReference>
<dbReference type="PROSITE" id="PS00599">
    <property type="entry name" value="AA_TRANSFER_CLASS_2"/>
    <property type="match status" value="1"/>
</dbReference>
<dbReference type="PANTHER" id="PTHR13693:SF100">
    <property type="entry name" value="8-AMINO-7-OXONONANOATE SYNTHASE"/>
    <property type="match status" value="1"/>
</dbReference>
<dbReference type="InterPro" id="IPR001917">
    <property type="entry name" value="Aminotrans_II_pyridoxalP_BS"/>
</dbReference>
<accession>A0A4R7NWY2</accession>
<evidence type="ECO:0000256" key="8">
    <source>
        <dbReference type="ARBA" id="ARBA00047715"/>
    </source>
</evidence>
<evidence type="ECO:0000313" key="11">
    <source>
        <dbReference type="EMBL" id="TDU25743.1"/>
    </source>
</evidence>
<evidence type="ECO:0000256" key="7">
    <source>
        <dbReference type="ARBA" id="ARBA00022898"/>
    </source>
</evidence>
<evidence type="ECO:0000256" key="5">
    <source>
        <dbReference type="ARBA" id="ARBA00022679"/>
    </source>
</evidence>
<reference evidence="11 12" key="1">
    <citation type="submission" date="2019-03" db="EMBL/GenBank/DDBJ databases">
        <title>Genomic Encyclopedia of Type Strains, Phase IV (KMG-IV): sequencing the most valuable type-strain genomes for metagenomic binning, comparative biology and taxonomic classification.</title>
        <authorList>
            <person name="Goeker M."/>
        </authorList>
    </citation>
    <scope>NUCLEOTIDE SEQUENCE [LARGE SCALE GENOMIC DNA]</scope>
    <source>
        <strain evidence="11 12">DSM 26377</strain>
    </source>
</reference>
<dbReference type="GO" id="GO:0008710">
    <property type="term" value="F:8-amino-7-oxononanoate synthase activity"/>
    <property type="evidence" value="ECO:0007669"/>
    <property type="project" value="UniProtKB-UniRule"/>
</dbReference>
<evidence type="ECO:0000256" key="9">
    <source>
        <dbReference type="HAMAP-Rule" id="MF_01693"/>
    </source>
</evidence>
<name>A0A4R7NWY2_9GAMM</name>
<dbReference type="InterPro" id="IPR004839">
    <property type="entry name" value="Aminotransferase_I/II_large"/>
</dbReference>
<organism evidence="11 12">
    <name type="scientific">Panacagrimonas perspica</name>
    <dbReference type="NCBI Taxonomy" id="381431"/>
    <lineage>
        <taxon>Bacteria</taxon>
        <taxon>Pseudomonadati</taxon>
        <taxon>Pseudomonadota</taxon>
        <taxon>Gammaproteobacteria</taxon>
        <taxon>Nevskiales</taxon>
        <taxon>Nevskiaceae</taxon>
        <taxon>Panacagrimonas</taxon>
    </lineage>
</organism>
<dbReference type="HAMAP" id="MF_01693">
    <property type="entry name" value="BioF_aminotrans_2"/>
    <property type="match status" value="1"/>
</dbReference>
<evidence type="ECO:0000256" key="4">
    <source>
        <dbReference type="ARBA" id="ARBA00011738"/>
    </source>
</evidence>
<dbReference type="InterPro" id="IPR050087">
    <property type="entry name" value="AON_synthase_class-II"/>
</dbReference>
<comment type="subunit">
    <text evidence="4 9">Homodimer.</text>
</comment>
<feature type="binding site" evidence="9">
    <location>
        <position position="215"/>
    </location>
    <ligand>
        <name>pyridoxal 5'-phosphate</name>
        <dbReference type="ChEBI" id="CHEBI:597326"/>
    </ligand>
</feature>
<feature type="domain" description="Aminotransferase class I/classII large" evidence="10">
    <location>
        <begin position="44"/>
        <end position="400"/>
    </location>
</feature>
<evidence type="ECO:0000259" key="10">
    <source>
        <dbReference type="Pfam" id="PF00155"/>
    </source>
</evidence>
<comment type="caution">
    <text evidence="11">The sequence shown here is derived from an EMBL/GenBank/DDBJ whole genome shotgun (WGS) entry which is preliminary data.</text>
</comment>
<dbReference type="InterPro" id="IPR015421">
    <property type="entry name" value="PyrdxlP-dep_Trfase_major"/>
</dbReference>
<evidence type="ECO:0000256" key="1">
    <source>
        <dbReference type="ARBA" id="ARBA00001933"/>
    </source>
</evidence>
<dbReference type="GO" id="GO:0009102">
    <property type="term" value="P:biotin biosynthetic process"/>
    <property type="evidence" value="ECO:0007669"/>
    <property type="project" value="UniProtKB-UniRule"/>
</dbReference>
<keyword evidence="7 9" id="KW-0663">Pyridoxal phosphate</keyword>
<feature type="binding site" evidence="9">
    <location>
        <position position="137"/>
    </location>
    <ligand>
        <name>substrate</name>
    </ligand>
</feature>
<feature type="binding site" evidence="9">
    <location>
        <position position="241"/>
    </location>
    <ligand>
        <name>pyridoxal 5'-phosphate</name>
        <dbReference type="ChEBI" id="CHEBI:597326"/>
    </ligand>
</feature>
<comment type="pathway">
    <text evidence="2 9">Cofactor biosynthesis; biotin biosynthesis.</text>
</comment>
<gene>
    <name evidence="9" type="primary">bioF</name>
    <name evidence="11" type="ORF">DFR24_4188</name>
</gene>
<dbReference type="EMBL" id="SOBT01000011">
    <property type="protein sequence ID" value="TDU25743.1"/>
    <property type="molecule type" value="Genomic_DNA"/>
</dbReference>
<evidence type="ECO:0000256" key="6">
    <source>
        <dbReference type="ARBA" id="ARBA00022756"/>
    </source>
</evidence>
<comment type="function">
    <text evidence="9">Catalyzes the decarboxylative condensation of pimeloyl-[acyl-carrier protein] and L-alanine to produce 8-amino-7-oxononanoate (AON), [acyl-carrier protein], and carbon dioxide.</text>
</comment>
<dbReference type="Gene3D" id="3.40.640.10">
    <property type="entry name" value="Type I PLP-dependent aspartate aminotransferase-like (Major domain)"/>
    <property type="match status" value="1"/>
</dbReference>